<protein>
    <recommendedName>
        <fullName evidence="7">TLC domain-containing protein</fullName>
    </recommendedName>
</protein>
<dbReference type="GO" id="GO:0005886">
    <property type="term" value="C:plasma membrane"/>
    <property type="evidence" value="ECO:0007669"/>
    <property type="project" value="TreeGrafter"/>
</dbReference>
<dbReference type="InterPro" id="IPR006634">
    <property type="entry name" value="TLC-dom"/>
</dbReference>
<feature type="transmembrane region" description="Helical" evidence="6">
    <location>
        <begin position="143"/>
        <end position="167"/>
    </location>
</feature>
<proteinExistence type="predicted"/>
<evidence type="ECO:0000256" key="5">
    <source>
        <dbReference type="PROSITE-ProRule" id="PRU00205"/>
    </source>
</evidence>
<keyword evidence="9" id="KW-1185">Reference proteome</keyword>
<dbReference type="PROSITE" id="PS50922">
    <property type="entry name" value="TLC"/>
    <property type="match status" value="1"/>
</dbReference>
<dbReference type="GO" id="GO:0097035">
    <property type="term" value="P:regulation of membrane lipid distribution"/>
    <property type="evidence" value="ECO:0007669"/>
    <property type="project" value="TreeGrafter"/>
</dbReference>
<name>A0AA36H6M8_CYLNA</name>
<dbReference type="PANTHER" id="PTHR13439:SF19">
    <property type="entry name" value="TLC DOMAIN-CONTAINING PROTEIN"/>
    <property type="match status" value="1"/>
</dbReference>
<evidence type="ECO:0000256" key="2">
    <source>
        <dbReference type="ARBA" id="ARBA00022692"/>
    </source>
</evidence>
<comment type="caution">
    <text evidence="8">The sequence shown here is derived from an EMBL/GenBank/DDBJ whole genome shotgun (WGS) entry which is preliminary data.</text>
</comment>
<feature type="transmembrane region" description="Helical" evidence="6">
    <location>
        <begin position="106"/>
        <end position="123"/>
    </location>
</feature>
<evidence type="ECO:0000256" key="4">
    <source>
        <dbReference type="ARBA" id="ARBA00023136"/>
    </source>
</evidence>
<evidence type="ECO:0000256" key="6">
    <source>
        <dbReference type="SAM" id="Phobius"/>
    </source>
</evidence>
<feature type="transmembrane region" description="Helical" evidence="6">
    <location>
        <begin position="29"/>
        <end position="56"/>
    </location>
</feature>
<dbReference type="Proteomes" id="UP001176961">
    <property type="component" value="Unassembled WGS sequence"/>
</dbReference>
<evidence type="ECO:0000259" key="7">
    <source>
        <dbReference type="PROSITE" id="PS50922"/>
    </source>
</evidence>
<evidence type="ECO:0000313" key="8">
    <source>
        <dbReference type="EMBL" id="CAJ0604937.1"/>
    </source>
</evidence>
<keyword evidence="2 5" id="KW-0812">Transmembrane</keyword>
<organism evidence="8 9">
    <name type="scientific">Cylicocyclus nassatus</name>
    <name type="common">Nematode worm</name>
    <dbReference type="NCBI Taxonomy" id="53992"/>
    <lineage>
        <taxon>Eukaryota</taxon>
        <taxon>Metazoa</taxon>
        <taxon>Ecdysozoa</taxon>
        <taxon>Nematoda</taxon>
        <taxon>Chromadorea</taxon>
        <taxon>Rhabditida</taxon>
        <taxon>Rhabditina</taxon>
        <taxon>Rhabditomorpha</taxon>
        <taxon>Strongyloidea</taxon>
        <taxon>Strongylidae</taxon>
        <taxon>Cylicocyclus</taxon>
    </lineage>
</organism>
<keyword evidence="3 6" id="KW-1133">Transmembrane helix</keyword>
<dbReference type="SMART" id="SM00724">
    <property type="entry name" value="TLC"/>
    <property type="match status" value="1"/>
</dbReference>
<dbReference type="PANTHER" id="PTHR13439">
    <property type="entry name" value="CT120 PROTEIN"/>
    <property type="match status" value="1"/>
</dbReference>
<dbReference type="EMBL" id="CATQJL010000316">
    <property type="protein sequence ID" value="CAJ0604937.1"/>
    <property type="molecule type" value="Genomic_DNA"/>
</dbReference>
<dbReference type="InterPro" id="IPR050846">
    <property type="entry name" value="TLCD"/>
</dbReference>
<dbReference type="GO" id="GO:0007009">
    <property type="term" value="P:plasma membrane organization"/>
    <property type="evidence" value="ECO:0007669"/>
    <property type="project" value="TreeGrafter"/>
</dbReference>
<dbReference type="Pfam" id="PF03798">
    <property type="entry name" value="TRAM_LAG1_CLN8"/>
    <property type="match status" value="1"/>
</dbReference>
<comment type="subcellular location">
    <subcellularLocation>
        <location evidence="1">Membrane</location>
        <topology evidence="1">Multi-pass membrane protein</topology>
    </subcellularLocation>
</comment>
<reference evidence="8" key="1">
    <citation type="submission" date="2023-07" db="EMBL/GenBank/DDBJ databases">
        <authorList>
            <consortium name="CYATHOMIX"/>
        </authorList>
    </citation>
    <scope>NUCLEOTIDE SEQUENCE</scope>
    <source>
        <strain evidence="8">N/A</strain>
    </source>
</reference>
<gene>
    <name evidence="8" type="ORF">CYNAS_LOCUS16920</name>
</gene>
<feature type="transmembrane region" description="Helical" evidence="6">
    <location>
        <begin position="68"/>
        <end position="91"/>
    </location>
</feature>
<feature type="transmembrane region" description="Helical" evidence="6">
    <location>
        <begin position="197"/>
        <end position="221"/>
    </location>
</feature>
<dbReference type="GO" id="GO:0055091">
    <property type="term" value="P:phospholipid homeostasis"/>
    <property type="evidence" value="ECO:0007669"/>
    <property type="project" value="TreeGrafter"/>
</dbReference>
<evidence type="ECO:0000256" key="3">
    <source>
        <dbReference type="ARBA" id="ARBA00022989"/>
    </source>
</evidence>
<accession>A0AA36H6M8</accession>
<feature type="domain" description="TLC" evidence="7">
    <location>
        <begin position="63"/>
        <end position="242"/>
    </location>
</feature>
<dbReference type="GO" id="GO:0071709">
    <property type="term" value="P:membrane assembly"/>
    <property type="evidence" value="ECO:0007669"/>
    <property type="project" value="TreeGrafter"/>
</dbReference>
<dbReference type="AlphaFoldDB" id="A0AA36H6M8"/>
<evidence type="ECO:0000313" key="9">
    <source>
        <dbReference type="Proteomes" id="UP001176961"/>
    </source>
</evidence>
<evidence type="ECO:0000256" key="1">
    <source>
        <dbReference type="ARBA" id="ARBA00004141"/>
    </source>
</evidence>
<sequence>MSNTARLKENLEDSELWDSISNLSPYKTMLRLLFCIGVSALLRIEYLIAAAVVARFAPDWTQNKARIFTVRVVSFTHATISSLGCLCSLLLDPNYFKEPYDYSTNSAQYVFLFSMGYFIYDLIDMYIHGEAPNSKEYFIHHSLVITAFTIILLTGKLFGFAMIGLLVEVQTIFLHLRTMVRLAGCSKRGTVAYNALINANMICMFLFRHIPVTYLLYVMLVQDYKTPFILRTMLTGGLGFLTYHNTHLTASMIKADGFFGYEMQTLDEDSVDPLGSVKVKKENK</sequence>
<keyword evidence="4 5" id="KW-0472">Membrane</keyword>